<protein>
    <submittedName>
        <fullName evidence="3">DUF485 domain-containing protein</fullName>
    </submittedName>
</protein>
<dbReference type="PANTHER" id="PTHR38441:SF1">
    <property type="entry name" value="MEMBRANE PROTEIN"/>
    <property type="match status" value="1"/>
</dbReference>
<feature type="region of interest" description="Disordered" evidence="1">
    <location>
        <begin position="143"/>
        <end position="165"/>
    </location>
</feature>
<dbReference type="Pfam" id="PF04341">
    <property type="entry name" value="DUF485"/>
    <property type="match status" value="1"/>
</dbReference>
<dbReference type="InterPro" id="IPR036259">
    <property type="entry name" value="MFS_trans_sf"/>
</dbReference>
<organism evidence="3 4">
    <name type="scientific">Amycolatopsis balhimycina DSM 5908</name>
    <dbReference type="NCBI Taxonomy" id="1081091"/>
    <lineage>
        <taxon>Bacteria</taxon>
        <taxon>Bacillati</taxon>
        <taxon>Actinomycetota</taxon>
        <taxon>Actinomycetes</taxon>
        <taxon>Pseudonocardiales</taxon>
        <taxon>Pseudonocardiaceae</taxon>
        <taxon>Amycolatopsis</taxon>
    </lineage>
</organism>
<reference evidence="3 4" key="1">
    <citation type="submission" date="2018-05" db="EMBL/GenBank/DDBJ databases">
        <title>Evolution of GPA BGCs.</title>
        <authorList>
            <person name="Waglechner N."/>
            <person name="Wright G.D."/>
        </authorList>
    </citation>
    <scope>NUCLEOTIDE SEQUENCE [LARGE SCALE GENOMIC DNA]</scope>
    <source>
        <strain evidence="3 4">DSM 5908</strain>
    </source>
</reference>
<sequence>MYDVARPATGNALEETGQLPALFTGDRPSGVQYRQPAARTGPDYPAIQASPEFAALRRRFRWFVFPMSFAFFAWYMTYVLLAAYAHDFMSRKVFGEVNVAILLGLGQFVSTALVTWLYLRYARRRLDPRVAELRVRADSDNRGFASGQGLRHPDPRKAGLPKERR</sequence>
<dbReference type="EMBL" id="QHHU01000148">
    <property type="protein sequence ID" value="RSM34442.1"/>
    <property type="molecule type" value="Genomic_DNA"/>
</dbReference>
<dbReference type="AlphaFoldDB" id="A0A428VUE1"/>
<feature type="transmembrane region" description="Helical" evidence="2">
    <location>
        <begin position="97"/>
        <end position="119"/>
    </location>
</feature>
<gene>
    <name evidence="3" type="ORF">DMA12_48275</name>
</gene>
<keyword evidence="2" id="KW-1133">Transmembrane helix</keyword>
<dbReference type="SUPFAM" id="SSF103473">
    <property type="entry name" value="MFS general substrate transporter"/>
    <property type="match status" value="1"/>
</dbReference>
<feature type="transmembrane region" description="Helical" evidence="2">
    <location>
        <begin position="62"/>
        <end position="85"/>
    </location>
</feature>
<name>A0A428VUE1_AMYBA</name>
<dbReference type="OrthoDB" id="3543412at2"/>
<dbReference type="InterPro" id="IPR007436">
    <property type="entry name" value="DUF485"/>
</dbReference>
<accession>A0A428VUE1</accession>
<evidence type="ECO:0000313" key="4">
    <source>
        <dbReference type="Proteomes" id="UP000286716"/>
    </source>
</evidence>
<dbReference type="RefSeq" id="WP_020644972.1">
    <property type="nucleotide sequence ID" value="NZ_QHHU01000148.1"/>
</dbReference>
<keyword evidence="2" id="KW-0472">Membrane</keyword>
<keyword evidence="2" id="KW-0812">Transmembrane</keyword>
<feature type="compositionally biased region" description="Basic and acidic residues" evidence="1">
    <location>
        <begin position="151"/>
        <end position="165"/>
    </location>
</feature>
<proteinExistence type="predicted"/>
<evidence type="ECO:0000256" key="2">
    <source>
        <dbReference type="SAM" id="Phobius"/>
    </source>
</evidence>
<dbReference type="PANTHER" id="PTHR38441">
    <property type="entry name" value="INTEGRAL MEMBRANE PROTEIN-RELATED"/>
    <property type="match status" value="1"/>
</dbReference>
<evidence type="ECO:0000313" key="3">
    <source>
        <dbReference type="EMBL" id="RSM34442.1"/>
    </source>
</evidence>
<evidence type="ECO:0000256" key="1">
    <source>
        <dbReference type="SAM" id="MobiDB-lite"/>
    </source>
</evidence>
<keyword evidence="4" id="KW-1185">Reference proteome</keyword>
<comment type="caution">
    <text evidence="3">The sequence shown here is derived from an EMBL/GenBank/DDBJ whole genome shotgun (WGS) entry which is preliminary data.</text>
</comment>
<dbReference type="Proteomes" id="UP000286716">
    <property type="component" value="Unassembled WGS sequence"/>
</dbReference>